<proteinExistence type="predicted"/>
<evidence type="ECO:0000259" key="2">
    <source>
        <dbReference type="Pfam" id="PF22570"/>
    </source>
</evidence>
<comment type="caution">
    <text evidence="3">The sequence shown here is derived from an EMBL/GenBank/DDBJ whole genome shotgun (WGS) entry which is preliminary data.</text>
</comment>
<feature type="domain" description="LiaF transmembrane" evidence="2">
    <location>
        <begin position="23"/>
        <end position="116"/>
    </location>
</feature>
<keyword evidence="1" id="KW-1133">Transmembrane helix</keyword>
<feature type="transmembrane region" description="Helical" evidence="1">
    <location>
        <begin position="73"/>
        <end position="89"/>
    </location>
</feature>
<dbReference type="PANTHER" id="PTHR40763:SF5">
    <property type="entry name" value="MEMBRANE PROTEIN"/>
    <property type="match status" value="1"/>
</dbReference>
<feature type="transmembrane region" description="Helical" evidence="1">
    <location>
        <begin position="43"/>
        <end position="66"/>
    </location>
</feature>
<dbReference type="InterPro" id="IPR054331">
    <property type="entry name" value="LiaF_TM"/>
</dbReference>
<gene>
    <name evidence="3" type="ORF">LXT12_00670</name>
</gene>
<dbReference type="PANTHER" id="PTHR40763">
    <property type="entry name" value="MEMBRANE PROTEIN-RELATED"/>
    <property type="match status" value="1"/>
</dbReference>
<evidence type="ECO:0000256" key="1">
    <source>
        <dbReference type="SAM" id="Phobius"/>
    </source>
</evidence>
<organism evidence="3 4">
    <name type="scientific">Pelomonas caseinilytica</name>
    <dbReference type="NCBI Taxonomy" id="2906763"/>
    <lineage>
        <taxon>Bacteria</taxon>
        <taxon>Pseudomonadati</taxon>
        <taxon>Pseudomonadota</taxon>
        <taxon>Betaproteobacteria</taxon>
        <taxon>Burkholderiales</taxon>
        <taxon>Sphaerotilaceae</taxon>
        <taxon>Roseateles</taxon>
    </lineage>
</organism>
<dbReference type="RefSeq" id="WP_233388461.1">
    <property type="nucleotide sequence ID" value="NZ_JAJTWT010000001.1"/>
</dbReference>
<name>A0ABS8XAC0_9BURK</name>
<dbReference type="Proteomes" id="UP001201463">
    <property type="component" value="Unassembled WGS sequence"/>
</dbReference>
<feature type="transmembrane region" description="Helical" evidence="1">
    <location>
        <begin position="101"/>
        <end position="119"/>
    </location>
</feature>
<keyword evidence="1" id="KW-0812">Transmembrane</keyword>
<accession>A0ABS8XAC0</accession>
<sequence length="247" mass="27348">MHRMRLRHARRFHHPHHAGRRILFGLGVIGVGVLALLDNLQVFGLPLLRTFWPLALVLLGLARLIWPRHAGSWLFGTALIAVGALLTAQNLGYTRLELRDWWPVLVILAGLSILLRGLLPNRQHHALGMARDTSTLEHGEQVSIDASFASIEQQNDSRSFKGGRIDVNFGGVELDLHRAAMDGPEATLDISARFSGVELRVPRDWLVVVQITATLGSVEDQTLPPMNPTQRLVLRGDATFSGVEIKN</sequence>
<reference evidence="3 4" key="1">
    <citation type="submission" date="2021-12" db="EMBL/GenBank/DDBJ databases">
        <title>Genome seq of p7.</title>
        <authorList>
            <person name="Seo T."/>
        </authorList>
    </citation>
    <scope>NUCLEOTIDE SEQUENCE [LARGE SCALE GENOMIC DNA]</scope>
    <source>
        <strain evidence="3 4">P7</strain>
    </source>
</reference>
<keyword evidence="1" id="KW-0472">Membrane</keyword>
<keyword evidence="4" id="KW-1185">Reference proteome</keyword>
<evidence type="ECO:0000313" key="3">
    <source>
        <dbReference type="EMBL" id="MCE4535773.1"/>
    </source>
</evidence>
<evidence type="ECO:0000313" key="4">
    <source>
        <dbReference type="Proteomes" id="UP001201463"/>
    </source>
</evidence>
<feature type="transmembrane region" description="Helical" evidence="1">
    <location>
        <begin position="21"/>
        <end position="37"/>
    </location>
</feature>
<dbReference type="Pfam" id="PF22570">
    <property type="entry name" value="LiaF-TM"/>
    <property type="match status" value="1"/>
</dbReference>
<protein>
    <submittedName>
        <fullName evidence="3">Cell wall-active antibiotics response protein</fullName>
    </submittedName>
</protein>
<dbReference type="EMBL" id="JAJTWT010000001">
    <property type="protein sequence ID" value="MCE4535773.1"/>
    <property type="molecule type" value="Genomic_DNA"/>
</dbReference>